<reference evidence="2 3" key="1">
    <citation type="submission" date="2019-08" db="EMBL/GenBank/DDBJ databases">
        <title>Deep-cultivation of Planctomycetes and their phenomic and genomic characterization uncovers novel biology.</title>
        <authorList>
            <person name="Wiegand S."/>
            <person name="Jogler M."/>
            <person name="Boedeker C."/>
            <person name="Pinto D."/>
            <person name="Vollmers J."/>
            <person name="Rivas-Marin E."/>
            <person name="Kohn T."/>
            <person name="Peeters S.H."/>
            <person name="Heuer A."/>
            <person name="Rast P."/>
            <person name="Oberbeckmann S."/>
            <person name="Bunk B."/>
            <person name="Jeske O."/>
            <person name="Meyerdierks A."/>
            <person name="Storesund J.E."/>
            <person name="Kallscheuer N."/>
            <person name="Luecker S."/>
            <person name="Lage O.M."/>
            <person name="Pohl T."/>
            <person name="Merkel B.J."/>
            <person name="Hornburger P."/>
            <person name="Mueller R.-W."/>
            <person name="Bruemmer F."/>
            <person name="Labrenz M."/>
            <person name="Spormann A.M."/>
            <person name="Op Den Camp H."/>
            <person name="Overmann J."/>
            <person name="Amann R."/>
            <person name="Jetten M.S.M."/>
            <person name="Mascher T."/>
            <person name="Medema M.H."/>
            <person name="Devos D.P."/>
            <person name="Kaster A.-K."/>
            <person name="Ovreas L."/>
            <person name="Rohde M."/>
            <person name="Galperin M.Y."/>
            <person name="Jogler C."/>
        </authorList>
    </citation>
    <scope>NUCLEOTIDE SEQUENCE [LARGE SCALE GENOMIC DNA]</scope>
    <source>
        <strain evidence="2 3">LF1</strain>
    </source>
</reference>
<evidence type="ECO:0000313" key="3">
    <source>
        <dbReference type="Proteomes" id="UP000322699"/>
    </source>
</evidence>
<keyword evidence="1" id="KW-1133">Transmembrane helix</keyword>
<feature type="transmembrane region" description="Helical" evidence="1">
    <location>
        <begin position="181"/>
        <end position="201"/>
    </location>
</feature>
<dbReference type="Proteomes" id="UP000322699">
    <property type="component" value="Unassembled WGS sequence"/>
</dbReference>
<name>A0A5B1CE56_9BACT</name>
<accession>A0A5B1CE56</accession>
<feature type="transmembrane region" description="Helical" evidence="1">
    <location>
        <begin position="31"/>
        <end position="52"/>
    </location>
</feature>
<sequence length="269" mass="28967">MVDPTTLQIYMPRAIAMNAIAKTDKSRPAKFCLWGLIGSVILGAVLGIVFILRDTWGWFEVQVMLTTVIVAVTSLCGLACDLSRTPRGRNVLPKAGLGLAIVTAAMMLVGIWGDVDSEVYWKTAACVSIIGVSVVHVCLLSIAKLAKRFQWIHFIGSQVVFGFALLLCAVITGEIDSKEVWRLIAATSIVIGSFSLTVPILHRISKLDHRGEDLSSPIEARNLAAIDEEIASLQTRIGQLQKVRSGLVSNGHQDPLPTDVAAKVAVLAN</sequence>
<feature type="transmembrane region" description="Helical" evidence="1">
    <location>
        <begin position="154"/>
        <end position="175"/>
    </location>
</feature>
<dbReference type="AlphaFoldDB" id="A0A5B1CE56"/>
<keyword evidence="3" id="KW-1185">Reference proteome</keyword>
<comment type="caution">
    <text evidence="2">The sequence shown here is derived from an EMBL/GenBank/DDBJ whole genome shotgun (WGS) entry which is preliminary data.</text>
</comment>
<gene>
    <name evidence="2" type="ORF">LF1_06600</name>
</gene>
<organism evidence="2 3">
    <name type="scientific">Rubripirellula obstinata</name>
    <dbReference type="NCBI Taxonomy" id="406547"/>
    <lineage>
        <taxon>Bacteria</taxon>
        <taxon>Pseudomonadati</taxon>
        <taxon>Planctomycetota</taxon>
        <taxon>Planctomycetia</taxon>
        <taxon>Pirellulales</taxon>
        <taxon>Pirellulaceae</taxon>
        <taxon>Rubripirellula</taxon>
    </lineage>
</organism>
<keyword evidence="1" id="KW-0812">Transmembrane</keyword>
<dbReference type="EMBL" id="VRLW01000001">
    <property type="protein sequence ID" value="KAA1258145.1"/>
    <property type="molecule type" value="Genomic_DNA"/>
</dbReference>
<keyword evidence="1" id="KW-0472">Membrane</keyword>
<feature type="transmembrane region" description="Helical" evidence="1">
    <location>
        <begin position="58"/>
        <end position="79"/>
    </location>
</feature>
<evidence type="ECO:0000313" key="2">
    <source>
        <dbReference type="EMBL" id="KAA1258145.1"/>
    </source>
</evidence>
<feature type="transmembrane region" description="Helical" evidence="1">
    <location>
        <begin position="119"/>
        <end position="142"/>
    </location>
</feature>
<feature type="transmembrane region" description="Helical" evidence="1">
    <location>
        <begin position="91"/>
        <end position="113"/>
    </location>
</feature>
<proteinExistence type="predicted"/>
<evidence type="ECO:0000256" key="1">
    <source>
        <dbReference type="SAM" id="Phobius"/>
    </source>
</evidence>
<protein>
    <submittedName>
        <fullName evidence="2">Uncharacterized protein</fullName>
    </submittedName>
</protein>